<dbReference type="Pfam" id="PF00953">
    <property type="entry name" value="Glycos_transf_4"/>
    <property type="match status" value="1"/>
</dbReference>
<dbReference type="AlphaFoldDB" id="A0A5C5BFQ7"/>
<name>A0A5C5BFQ7_9MICO</name>
<feature type="transmembrane region" description="Helical" evidence="8">
    <location>
        <begin position="165"/>
        <end position="183"/>
    </location>
</feature>
<evidence type="ECO:0000313" key="9">
    <source>
        <dbReference type="EMBL" id="TNU76149.1"/>
    </source>
</evidence>
<keyword evidence="3 9" id="KW-0808">Transferase</keyword>
<dbReference type="PANTHER" id="PTHR22926:SF3">
    <property type="entry name" value="UNDECAPRENYL-PHOSPHATE ALPHA-N-ACETYLGLUCOSAMINYL 1-PHOSPHATE TRANSFERASE"/>
    <property type="match status" value="1"/>
</dbReference>
<dbReference type="EMBL" id="VENP01000010">
    <property type="protein sequence ID" value="TNU76149.1"/>
    <property type="molecule type" value="Genomic_DNA"/>
</dbReference>
<feature type="transmembrane region" description="Helical" evidence="8">
    <location>
        <begin position="6"/>
        <end position="26"/>
    </location>
</feature>
<keyword evidence="4 8" id="KW-0812">Transmembrane</keyword>
<keyword evidence="7" id="KW-0479">Metal-binding</keyword>
<evidence type="ECO:0000256" key="7">
    <source>
        <dbReference type="PIRSR" id="PIRSR600715-1"/>
    </source>
</evidence>
<feature type="transmembrane region" description="Helical" evidence="8">
    <location>
        <begin position="257"/>
        <end position="281"/>
    </location>
</feature>
<evidence type="ECO:0000256" key="3">
    <source>
        <dbReference type="ARBA" id="ARBA00022679"/>
    </source>
</evidence>
<reference evidence="9 10" key="1">
    <citation type="submission" date="2019-06" db="EMBL/GenBank/DDBJ databases">
        <title>Draft genome sequence of Miniimonas arenae KCTC 19750T isolated from sea sand.</title>
        <authorList>
            <person name="Park S.-J."/>
        </authorList>
    </citation>
    <scope>NUCLEOTIDE SEQUENCE [LARGE SCALE GENOMIC DNA]</scope>
    <source>
        <strain evidence="9 10">KCTC 19750</strain>
    </source>
</reference>
<dbReference type="GO" id="GO:0005886">
    <property type="term" value="C:plasma membrane"/>
    <property type="evidence" value="ECO:0007669"/>
    <property type="project" value="UniProtKB-SubCell"/>
</dbReference>
<feature type="transmembrane region" description="Helical" evidence="8">
    <location>
        <begin position="195"/>
        <end position="215"/>
    </location>
</feature>
<feature type="transmembrane region" description="Helical" evidence="8">
    <location>
        <begin position="47"/>
        <end position="67"/>
    </location>
</feature>
<evidence type="ECO:0000256" key="6">
    <source>
        <dbReference type="ARBA" id="ARBA00023136"/>
    </source>
</evidence>
<dbReference type="GO" id="GO:0044038">
    <property type="term" value="P:cell wall macromolecule biosynthetic process"/>
    <property type="evidence" value="ECO:0007669"/>
    <property type="project" value="TreeGrafter"/>
</dbReference>
<dbReference type="GO" id="GO:0016780">
    <property type="term" value="F:phosphotransferase activity, for other substituted phosphate groups"/>
    <property type="evidence" value="ECO:0007669"/>
    <property type="project" value="InterPro"/>
</dbReference>
<feature type="binding site" evidence="7">
    <location>
        <position position="224"/>
    </location>
    <ligand>
        <name>Mg(2+)</name>
        <dbReference type="ChEBI" id="CHEBI:18420"/>
    </ligand>
</feature>
<keyword evidence="5 8" id="KW-1133">Transmembrane helix</keyword>
<feature type="transmembrane region" description="Helical" evidence="8">
    <location>
        <begin position="79"/>
        <end position="96"/>
    </location>
</feature>
<evidence type="ECO:0000313" key="10">
    <source>
        <dbReference type="Proteomes" id="UP000313849"/>
    </source>
</evidence>
<evidence type="ECO:0000256" key="4">
    <source>
        <dbReference type="ARBA" id="ARBA00022692"/>
    </source>
</evidence>
<keyword evidence="10" id="KW-1185">Reference proteome</keyword>
<dbReference type="Proteomes" id="UP000313849">
    <property type="component" value="Unassembled WGS sequence"/>
</dbReference>
<dbReference type="InterPro" id="IPR000715">
    <property type="entry name" value="Glycosyl_transferase_4"/>
</dbReference>
<organism evidence="9 10">
    <name type="scientific">Miniimonas arenae</name>
    <dbReference type="NCBI Taxonomy" id="676201"/>
    <lineage>
        <taxon>Bacteria</taxon>
        <taxon>Bacillati</taxon>
        <taxon>Actinomycetota</taxon>
        <taxon>Actinomycetes</taxon>
        <taxon>Micrococcales</taxon>
        <taxon>Beutenbergiaceae</taxon>
        <taxon>Miniimonas</taxon>
    </lineage>
</organism>
<dbReference type="RefSeq" id="WP_139986251.1">
    <property type="nucleotide sequence ID" value="NZ_DAMDJA010000055.1"/>
</dbReference>
<comment type="subcellular location">
    <subcellularLocation>
        <location evidence="1">Cell membrane</location>
        <topology evidence="1">Multi-pass membrane protein</topology>
    </subcellularLocation>
</comment>
<feature type="transmembrane region" description="Helical" evidence="8">
    <location>
        <begin position="133"/>
        <end position="153"/>
    </location>
</feature>
<feature type="transmembrane region" description="Helical" evidence="8">
    <location>
        <begin position="227"/>
        <end position="245"/>
    </location>
</feature>
<gene>
    <name evidence="9" type="ORF">FH969_04220</name>
</gene>
<dbReference type="GO" id="GO:0071555">
    <property type="term" value="P:cell wall organization"/>
    <property type="evidence" value="ECO:0007669"/>
    <property type="project" value="TreeGrafter"/>
</dbReference>
<keyword evidence="7" id="KW-0460">Magnesium</keyword>
<comment type="caution">
    <text evidence="9">The sequence shown here is derived from an EMBL/GenBank/DDBJ whole genome shotgun (WGS) entry which is preliminary data.</text>
</comment>
<dbReference type="GO" id="GO:0046872">
    <property type="term" value="F:metal ion binding"/>
    <property type="evidence" value="ECO:0007669"/>
    <property type="project" value="UniProtKB-KW"/>
</dbReference>
<feature type="transmembrane region" description="Helical" evidence="8">
    <location>
        <begin position="108"/>
        <end position="127"/>
    </location>
</feature>
<dbReference type="OrthoDB" id="9783652at2"/>
<dbReference type="GO" id="GO:0009103">
    <property type="term" value="P:lipopolysaccharide biosynthetic process"/>
    <property type="evidence" value="ECO:0007669"/>
    <property type="project" value="TreeGrafter"/>
</dbReference>
<accession>A0A5C5BFQ7</accession>
<evidence type="ECO:0000256" key="1">
    <source>
        <dbReference type="ARBA" id="ARBA00004651"/>
    </source>
</evidence>
<feature type="transmembrane region" description="Helical" evidence="8">
    <location>
        <begin position="339"/>
        <end position="359"/>
    </location>
</feature>
<keyword evidence="2" id="KW-1003">Cell membrane</keyword>
<dbReference type="CDD" id="cd06853">
    <property type="entry name" value="GT_WecA_like"/>
    <property type="match status" value="1"/>
</dbReference>
<evidence type="ECO:0000256" key="5">
    <source>
        <dbReference type="ARBA" id="ARBA00022989"/>
    </source>
</evidence>
<dbReference type="PANTHER" id="PTHR22926">
    <property type="entry name" value="PHOSPHO-N-ACETYLMURAMOYL-PENTAPEPTIDE-TRANSFERASE"/>
    <property type="match status" value="1"/>
</dbReference>
<sequence>MRIYLLVMAIAAAVTFLVIPAVRVLARRVNAVTPLRERDVHRVPTPRLGGVGMMAGFAVALLVASRTEFLGEVFEASNQAWAILGSATFICLLGAADDIWDLDWVTKLAGQVLAAWVMVWQGVQLLTLPLFGLSILSSTMSLVITLLVVLVAVNAVNFVDGLDGLAAGMVAIGGLAFFVYSYLLTVATESDYSDLATMVVAAVVGSCLGFLPHNFYRASIFMGDSGALYLGLTLAAAGVVVTGNIDPGVQYEVATFPAFLPILLPVAVMLVPLVDFAFAVVRRVGAGKSPFTADGRHLHHRLLARGHSHRRAVLIMYCWTTVFAFGAVGFAFLPARTMVVALTVAVAIGIVVTLVPLPVRGGARLRHERARTP</sequence>
<comment type="cofactor">
    <cofactor evidence="7">
        <name>Mg(2+)</name>
        <dbReference type="ChEBI" id="CHEBI:18420"/>
    </cofactor>
</comment>
<protein>
    <submittedName>
        <fullName evidence="9">Undecaprenyl/decaprenyl-phosphate alpha-N-acetylglucosaminyl 1-phosphate transferase</fullName>
    </submittedName>
</protein>
<evidence type="ECO:0000256" key="2">
    <source>
        <dbReference type="ARBA" id="ARBA00022475"/>
    </source>
</evidence>
<keyword evidence="6 8" id="KW-0472">Membrane</keyword>
<evidence type="ECO:0000256" key="8">
    <source>
        <dbReference type="SAM" id="Phobius"/>
    </source>
</evidence>
<feature type="transmembrane region" description="Helical" evidence="8">
    <location>
        <begin position="312"/>
        <end position="333"/>
    </location>
</feature>
<proteinExistence type="predicted"/>
<feature type="binding site" evidence="7">
    <location>
        <position position="157"/>
    </location>
    <ligand>
        <name>Mg(2+)</name>
        <dbReference type="ChEBI" id="CHEBI:18420"/>
    </ligand>
</feature>